<proteinExistence type="inferred from homology"/>
<feature type="region of interest" description="Disordered" evidence="6">
    <location>
        <begin position="1164"/>
        <end position="1185"/>
    </location>
</feature>
<feature type="compositionally biased region" description="Polar residues" evidence="6">
    <location>
        <begin position="1236"/>
        <end position="1247"/>
    </location>
</feature>
<feature type="repeat" description="Xin" evidence="5">
    <location>
        <begin position="330"/>
        <end position="345"/>
    </location>
</feature>
<dbReference type="GeneTree" id="ENSGT00530000063779"/>
<keyword evidence="4 5" id="KW-0009">Actin-binding</keyword>
<feature type="repeat" description="Xin" evidence="5">
    <location>
        <begin position="149"/>
        <end position="164"/>
    </location>
</feature>
<feature type="repeat" description="Xin" evidence="5">
    <location>
        <begin position="512"/>
        <end position="527"/>
    </location>
</feature>
<feature type="region of interest" description="Disordered" evidence="6">
    <location>
        <begin position="1051"/>
        <end position="1080"/>
    </location>
</feature>
<accession>A0A3Q2V278</accession>
<dbReference type="PANTHER" id="PTHR22591:SF3">
    <property type="entry name" value="XIN ACTIN-BINDING REPEAT-CONTAINING 2B"/>
    <property type="match status" value="1"/>
</dbReference>
<feature type="compositionally biased region" description="Basic and acidic residues" evidence="6">
    <location>
        <begin position="864"/>
        <end position="880"/>
    </location>
</feature>
<feature type="repeat" description="Xin" evidence="5">
    <location>
        <begin position="189"/>
        <end position="204"/>
    </location>
</feature>
<sequence>MSFLFLVKTGRDISRSKWSSSATQNNIVASEVCEASHTEELQDTMVVMMDYEDFPPPPAEDSDFLPPPPPDLLQIEAYIKQRSMNELKRLYKHIHPEVRKNIEKEYYIDYNETENNQVESQEYRYEDDVGSPDDINDEEYAEWEEILPGDVQAMRWKFENKPLDAIRDEIPDDDEDNKKITQQEIILGKDVRRTAWMFETKPMDELGSQNTNSTEYRNKFNKFDKGDVHWGRWLFEIKTLNSLSELESSQMETTEIMGADVRKHCLVFETQPMDSLKDDSNARPQSIEEIIGGNVRSARHFFESSPQAVRKNCPEVGKLKKAAISEEIKGDVRHQKWRFESQPLEDIREAKKEVTRTVNVEDDLTQEDGTSCRADVRKNCWVFETQPMDTLKDDANARPLTKDDVVAGNVKSTRHYFETIPAEELKELAEVGKLKKTVELDEEKGDVRHQKWRFESQPLEQIREEKKEVVRTIDLEEIDKVDVSSYKQIFESTDLNSRNESQKILIEGVTSGSVKSNTELFESTPLYAMQDSAGHFHEVKTVRREEVVKGDVTTYKWMFETKPIDQFDESIDKYQIIKGISKQEIESGDVKTAKWLFETQPLDAIKYFSNIEDEETVGSSKHIDVVKGDVKTCKWLFETKPMDILYERGEVKDENESEEMYKGDVKTCTWLFETQALDAIHDETETVLNTRTVKQEDINGKDVRMACFLFETEKLENLTGEEMGAFKRVTEIDIASGDVSRMKYIFENQTSDITTSTSEEVMQKLKRVQTEDIQKGNVVSCKWLFENQSIDAIHDSQAQTMSSHTVNDVQGGDVDKGRFIFETYSLDKIQEDRRESEPASERVVSGAASPKISKISIGSAKVESQTKKESSHEKKKEEVGLSKSVDLRAPSPSLRTRSPSPTFITIESKRRTDSPQRVTPSPTLLHRPPTPPTPPLRRCDTPTSRITRITPSPTFDKAENLARLKDTTAKLSRGITPPPLFPSPIPEKKSEIVEPPASFHRQIKTESQVMEASGIPMATEKPRKSLSEEVLQACVNNTAVEDKGIISQGLSANEIQSKSETHMPLGQNDPDLGEASELSSASVKEKKEFFEEAQKAGVNKIYVRKEPIAIPERLGPDVSECEAENKNKEKDELPRADLSSLVNKFASPEEKTYIRKELIPLTERLHNDSKSKDCDKEKADGLEQEMPAFDIQAIKNVFELGEQSSLFREEIKDQEELVSSLSETTADTSKQESPQETKGGSRQSTPLPVQKNEVGTVPAEPSALSETESITEHFSHLDEFGNKVTGTRTAVTVHSESVSTLPKAPFSYADAVKRKAAAARRTETYDEDATEKLLRNFHKTWTESETVFKSLGYSVSEETTSQIVSHQTKIASSGKKCVA</sequence>
<feature type="compositionally biased region" description="Low complexity" evidence="6">
    <location>
        <begin position="890"/>
        <end position="902"/>
    </location>
</feature>
<feature type="region of interest" description="Disordered" evidence="6">
    <location>
        <begin position="1214"/>
        <end position="1269"/>
    </location>
</feature>
<comment type="domain">
    <text evidence="5">Xin repeats bind F-actin.</text>
</comment>
<evidence type="ECO:0000313" key="8">
    <source>
        <dbReference type="Proteomes" id="UP000264840"/>
    </source>
</evidence>
<feature type="compositionally biased region" description="Polar residues" evidence="6">
    <location>
        <begin position="944"/>
        <end position="953"/>
    </location>
</feature>
<keyword evidence="8" id="KW-1185">Reference proteome</keyword>
<dbReference type="Ensembl" id="ENSHBUT00000008535.1">
    <property type="protein sequence ID" value="ENSHBUP00000004539.1"/>
    <property type="gene ID" value="ENSHBUG00000005899.1"/>
</dbReference>
<keyword evidence="2" id="KW-0677">Repeat</keyword>
<feature type="region of interest" description="Disordered" evidence="6">
    <location>
        <begin position="968"/>
        <end position="989"/>
    </location>
</feature>
<feature type="repeat" description="Xin" evidence="5">
    <location>
        <begin position="374"/>
        <end position="389"/>
    </location>
</feature>
<feature type="compositionally biased region" description="Basic and acidic residues" evidence="6">
    <location>
        <begin position="830"/>
        <end position="840"/>
    </location>
</feature>
<feature type="repeat" description="Xin" evidence="5">
    <location>
        <begin position="445"/>
        <end position="460"/>
    </location>
</feature>
<dbReference type="Proteomes" id="UP000264840">
    <property type="component" value="Unplaced"/>
</dbReference>
<feature type="repeat" description="Xin" evidence="5">
    <location>
        <begin position="737"/>
        <end position="752"/>
    </location>
</feature>
<dbReference type="GO" id="GO:0005925">
    <property type="term" value="C:focal adhesion"/>
    <property type="evidence" value="ECO:0007669"/>
    <property type="project" value="TreeGrafter"/>
</dbReference>
<dbReference type="GO" id="GO:0001725">
    <property type="term" value="C:stress fiber"/>
    <property type="evidence" value="ECO:0007669"/>
    <property type="project" value="TreeGrafter"/>
</dbReference>
<feature type="repeat" description="Xin" evidence="5">
    <location>
        <begin position="588"/>
        <end position="603"/>
    </location>
</feature>
<evidence type="ECO:0000256" key="5">
    <source>
        <dbReference type="PROSITE-ProRule" id="PRU00721"/>
    </source>
</evidence>
<dbReference type="GO" id="GO:0051015">
    <property type="term" value="F:actin filament binding"/>
    <property type="evidence" value="ECO:0007669"/>
    <property type="project" value="TreeGrafter"/>
</dbReference>
<feature type="compositionally biased region" description="Basic and acidic residues" evidence="6">
    <location>
        <begin position="1164"/>
        <end position="1181"/>
    </location>
</feature>
<feature type="compositionally biased region" description="Pro residues" evidence="6">
    <location>
        <begin position="976"/>
        <end position="985"/>
    </location>
</feature>
<evidence type="ECO:0000256" key="3">
    <source>
        <dbReference type="ARBA" id="ARBA00022949"/>
    </source>
</evidence>
<evidence type="ECO:0000256" key="4">
    <source>
        <dbReference type="ARBA" id="ARBA00023203"/>
    </source>
</evidence>
<dbReference type="InterPro" id="IPR030072">
    <property type="entry name" value="XIRP1/XIRP2"/>
</dbReference>
<dbReference type="STRING" id="8153.ENSHBUP00000004539"/>
<comment type="similarity">
    <text evidence="5">Belongs to the Xin family.</text>
</comment>
<reference evidence="7" key="1">
    <citation type="submission" date="2025-08" db="UniProtKB">
        <authorList>
            <consortium name="Ensembl"/>
        </authorList>
    </citation>
    <scope>IDENTIFICATION</scope>
</reference>
<dbReference type="PANTHER" id="PTHR22591">
    <property type="entry name" value="XIN"/>
    <property type="match status" value="1"/>
</dbReference>
<reference evidence="7" key="2">
    <citation type="submission" date="2025-09" db="UniProtKB">
        <authorList>
            <consortium name="Ensembl"/>
        </authorList>
    </citation>
    <scope>IDENTIFICATION</scope>
</reference>
<dbReference type="InterPro" id="IPR012510">
    <property type="entry name" value="Actin-binding_Xin_repeat"/>
</dbReference>
<evidence type="ECO:0000256" key="6">
    <source>
        <dbReference type="SAM" id="MobiDB-lite"/>
    </source>
</evidence>
<feature type="repeat" description="Xin" evidence="5">
    <location>
        <begin position="812"/>
        <end position="827"/>
    </location>
</feature>
<organism evidence="7 8">
    <name type="scientific">Haplochromis burtoni</name>
    <name type="common">Burton's mouthbrooder</name>
    <name type="synonym">Chromis burtoni</name>
    <dbReference type="NCBI Taxonomy" id="8153"/>
    <lineage>
        <taxon>Eukaryota</taxon>
        <taxon>Metazoa</taxon>
        <taxon>Chordata</taxon>
        <taxon>Craniata</taxon>
        <taxon>Vertebrata</taxon>
        <taxon>Euteleostomi</taxon>
        <taxon>Actinopterygii</taxon>
        <taxon>Neopterygii</taxon>
        <taxon>Teleostei</taxon>
        <taxon>Neoteleostei</taxon>
        <taxon>Acanthomorphata</taxon>
        <taxon>Ovalentaria</taxon>
        <taxon>Cichlomorphae</taxon>
        <taxon>Cichliformes</taxon>
        <taxon>Cichlidae</taxon>
        <taxon>African cichlids</taxon>
        <taxon>Pseudocrenilabrinae</taxon>
        <taxon>Haplochromini</taxon>
        <taxon>Haplochromis</taxon>
    </lineage>
</organism>
<feature type="repeat" description="Xin" evidence="5">
    <location>
        <begin position="628"/>
        <end position="643"/>
    </location>
</feature>
<feature type="region of interest" description="Disordered" evidence="6">
    <location>
        <begin position="830"/>
        <end position="953"/>
    </location>
</feature>
<dbReference type="Pfam" id="PF08043">
    <property type="entry name" value="Xin"/>
    <property type="match status" value="9"/>
</dbReference>
<feature type="repeat" description="Xin" evidence="5">
    <location>
        <begin position="663"/>
        <end position="678"/>
    </location>
</feature>
<evidence type="ECO:0000313" key="7">
    <source>
        <dbReference type="Ensembl" id="ENSHBUP00000004539.1"/>
    </source>
</evidence>
<feature type="repeat" description="Xin" evidence="5">
    <location>
        <begin position="550"/>
        <end position="565"/>
    </location>
</feature>
<evidence type="ECO:0000256" key="1">
    <source>
        <dbReference type="ARBA" id="ARBA00004282"/>
    </source>
</evidence>
<feature type="repeat" description="Xin" evidence="5">
    <location>
        <begin position="408"/>
        <end position="423"/>
    </location>
</feature>
<feature type="compositionally biased region" description="Polar residues" evidence="6">
    <location>
        <begin position="1217"/>
        <end position="1228"/>
    </location>
</feature>
<protein>
    <submittedName>
        <fullName evidence="7">Xin actin-binding repeat-containing protein 2-like</fullName>
    </submittedName>
</protein>
<dbReference type="GO" id="GO:0007015">
    <property type="term" value="P:actin filament organization"/>
    <property type="evidence" value="ECO:0007669"/>
    <property type="project" value="TreeGrafter"/>
</dbReference>
<feature type="repeat" description="Xin" evidence="5">
    <location>
        <begin position="776"/>
        <end position="791"/>
    </location>
</feature>
<evidence type="ECO:0000256" key="2">
    <source>
        <dbReference type="ARBA" id="ARBA00022737"/>
    </source>
</evidence>
<comment type="subcellular location">
    <subcellularLocation>
        <location evidence="1">Cell junction</location>
    </subcellularLocation>
</comment>
<keyword evidence="3" id="KW-0965">Cell junction</keyword>
<dbReference type="PROSITE" id="PS51389">
    <property type="entry name" value="XIN"/>
    <property type="match status" value="14"/>
</dbReference>
<name>A0A3Q2V278_HAPBU</name>